<dbReference type="EMBL" id="CAUYUJ010003354">
    <property type="protein sequence ID" value="CAK0804978.1"/>
    <property type="molecule type" value="Genomic_DNA"/>
</dbReference>
<feature type="non-terminal residue" evidence="1">
    <location>
        <position position="1"/>
    </location>
</feature>
<reference evidence="1" key="1">
    <citation type="submission" date="2023-10" db="EMBL/GenBank/DDBJ databases">
        <authorList>
            <person name="Chen Y."/>
            <person name="Shah S."/>
            <person name="Dougan E. K."/>
            <person name="Thang M."/>
            <person name="Chan C."/>
        </authorList>
    </citation>
    <scope>NUCLEOTIDE SEQUENCE [LARGE SCALE GENOMIC DNA]</scope>
</reference>
<sequence length="64" mass="6907">ATFLAPDVRSAKKFASVMSFLDGSPRTFIRDLSVCPLDTQRNDEHGGDKCTAPVSTTVATKYNA</sequence>
<protein>
    <submittedName>
        <fullName evidence="1">Uncharacterized protein</fullName>
    </submittedName>
</protein>
<dbReference type="Proteomes" id="UP001189429">
    <property type="component" value="Unassembled WGS sequence"/>
</dbReference>
<proteinExistence type="predicted"/>
<organism evidence="1 2">
    <name type="scientific">Prorocentrum cordatum</name>
    <dbReference type="NCBI Taxonomy" id="2364126"/>
    <lineage>
        <taxon>Eukaryota</taxon>
        <taxon>Sar</taxon>
        <taxon>Alveolata</taxon>
        <taxon>Dinophyceae</taxon>
        <taxon>Prorocentrales</taxon>
        <taxon>Prorocentraceae</taxon>
        <taxon>Prorocentrum</taxon>
    </lineage>
</organism>
<evidence type="ECO:0000313" key="1">
    <source>
        <dbReference type="EMBL" id="CAK0804978.1"/>
    </source>
</evidence>
<evidence type="ECO:0000313" key="2">
    <source>
        <dbReference type="Proteomes" id="UP001189429"/>
    </source>
</evidence>
<name>A0ABN9QG77_9DINO</name>
<keyword evidence="2" id="KW-1185">Reference proteome</keyword>
<comment type="caution">
    <text evidence="1">The sequence shown here is derived from an EMBL/GenBank/DDBJ whole genome shotgun (WGS) entry which is preliminary data.</text>
</comment>
<gene>
    <name evidence="1" type="ORF">PCOR1329_LOCUS11642</name>
</gene>
<accession>A0ABN9QG77</accession>